<name>A0A376H933_ENTGA</name>
<keyword evidence="1" id="KW-0808">Transferase</keyword>
<dbReference type="AlphaFoldDB" id="A0A376H933"/>
<dbReference type="OrthoDB" id="9800872at2"/>
<dbReference type="InterPro" id="IPR050229">
    <property type="entry name" value="GlpE_sulfurtransferase"/>
</dbReference>
<dbReference type="SMART" id="SM00450">
    <property type="entry name" value="RHOD"/>
    <property type="match status" value="1"/>
</dbReference>
<dbReference type="SUPFAM" id="SSF52821">
    <property type="entry name" value="Rhodanese/Cell cycle control phosphatase"/>
    <property type="match status" value="1"/>
</dbReference>
<accession>A0A376H933</accession>
<dbReference type="PANTHER" id="PTHR43031">
    <property type="entry name" value="FAD-DEPENDENT OXIDOREDUCTASE"/>
    <property type="match status" value="1"/>
</dbReference>
<dbReference type="CDD" id="cd00158">
    <property type="entry name" value="RHOD"/>
    <property type="match status" value="1"/>
</dbReference>
<evidence type="ECO:0000313" key="1">
    <source>
        <dbReference type="EMBL" id="STD84908.1"/>
    </source>
</evidence>
<dbReference type="InterPro" id="IPR001763">
    <property type="entry name" value="Rhodanese-like_dom"/>
</dbReference>
<dbReference type="Gene3D" id="3.40.250.10">
    <property type="entry name" value="Rhodanese-like domain"/>
    <property type="match status" value="1"/>
</dbReference>
<dbReference type="InterPro" id="IPR036873">
    <property type="entry name" value="Rhodanese-like_dom_sf"/>
</dbReference>
<sequence>MYRSITMPEFYQASKKQKLHLIDVREVDEFINGHVPNAQNNPLSHFTTANLVKDLDYYVICHSGARSEQACHYMDQQGFKAVNVLGGTSAWPGELV</sequence>
<dbReference type="Pfam" id="PF00581">
    <property type="entry name" value="Rhodanese"/>
    <property type="match status" value="1"/>
</dbReference>
<organism evidence="1 2">
    <name type="scientific">Enterococcus gallinarum</name>
    <dbReference type="NCBI Taxonomy" id="1353"/>
    <lineage>
        <taxon>Bacteria</taxon>
        <taxon>Bacillati</taxon>
        <taxon>Bacillota</taxon>
        <taxon>Bacilli</taxon>
        <taxon>Lactobacillales</taxon>
        <taxon>Enterococcaceae</taxon>
        <taxon>Enterococcus</taxon>
    </lineage>
</organism>
<dbReference type="EC" id="2.8.1.1" evidence="1"/>
<protein>
    <submittedName>
        <fullName evidence="1">Rhodanese-related sulfurtransferase</fullName>
        <ecNumber evidence="1">2.8.1.1</ecNumber>
    </submittedName>
</protein>
<proteinExistence type="predicted"/>
<dbReference type="RefSeq" id="WP_060814440.1">
    <property type="nucleotide sequence ID" value="NZ_JBHULA010000053.1"/>
</dbReference>
<dbReference type="GO" id="GO:0004792">
    <property type="term" value="F:thiosulfate-cyanide sulfurtransferase activity"/>
    <property type="evidence" value="ECO:0007669"/>
    <property type="project" value="UniProtKB-EC"/>
</dbReference>
<reference evidence="1 2" key="1">
    <citation type="submission" date="2018-06" db="EMBL/GenBank/DDBJ databases">
        <authorList>
            <consortium name="Pathogen Informatics"/>
            <person name="Doyle S."/>
        </authorList>
    </citation>
    <scope>NUCLEOTIDE SEQUENCE [LARGE SCALE GENOMIC DNA]</scope>
    <source>
        <strain evidence="1 2">NCTC12360</strain>
    </source>
</reference>
<keyword evidence="2" id="KW-1185">Reference proteome</keyword>
<dbReference type="EMBL" id="UFYW01000001">
    <property type="protein sequence ID" value="STD84908.1"/>
    <property type="molecule type" value="Genomic_DNA"/>
</dbReference>
<dbReference type="Proteomes" id="UP000254807">
    <property type="component" value="Unassembled WGS sequence"/>
</dbReference>
<evidence type="ECO:0000313" key="2">
    <source>
        <dbReference type="Proteomes" id="UP000254807"/>
    </source>
</evidence>
<dbReference type="PANTHER" id="PTHR43031:SF17">
    <property type="entry name" value="SULFURTRANSFERASE YTWF-RELATED"/>
    <property type="match status" value="1"/>
</dbReference>
<gene>
    <name evidence="1" type="primary">glpE</name>
    <name evidence="1" type="ORF">NCTC12360_03455</name>
</gene>
<dbReference type="PROSITE" id="PS50206">
    <property type="entry name" value="RHODANESE_3"/>
    <property type="match status" value="1"/>
</dbReference>